<reference evidence="2" key="2">
    <citation type="submission" date="2017-02" db="UniProtKB">
        <authorList>
            <consortium name="WormBaseParasite"/>
        </authorList>
    </citation>
    <scope>IDENTIFICATION</scope>
</reference>
<keyword evidence="1" id="KW-1185">Reference proteome</keyword>
<reference evidence="1" key="1">
    <citation type="submission" date="2012-09" db="EMBL/GenBank/DDBJ databases">
        <authorList>
            <person name="Martin A.A."/>
        </authorList>
    </citation>
    <scope>NUCLEOTIDE SEQUENCE</scope>
</reference>
<name>A0A0K0CUB3_ANGCA</name>
<dbReference type="WBParaSite" id="ACAC_0000078801-mRNA-1">
    <property type="protein sequence ID" value="ACAC_0000078801-mRNA-1"/>
    <property type="gene ID" value="ACAC_0000078801"/>
</dbReference>
<dbReference type="AlphaFoldDB" id="A0A0K0CUB3"/>
<accession>A0A0K0CUB3</accession>
<sequence>MVDVDGPVLVPGNNFFQTVISVRTKEKFVDTGRISARVIKLLRNQTGTSPSILKNIVVVADSRTGAFIEVEDNAFDFVLMAFR</sequence>
<evidence type="ECO:0000313" key="2">
    <source>
        <dbReference type="WBParaSite" id="ACAC_0000078801-mRNA-1"/>
    </source>
</evidence>
<dbReference type="Proteomes" id="UP000035642">
    <property type="component" value="Unassembled WGS sequence"/>
</dbReference>
<proteinExistence type="predicted"/>
<organism evidence="1 2">
    <name type="scientific">Angiostrongylus cantonensis</name>
    <name type="common">Rat lungworm</name>
    <dbReference type="NCBI Taxonomy" id="6313"/>
    <lineage>
        <taxon>Eukaryota</taxon>
        <taxon>Metazoa</taxon>
        <taxon>Ecdysozoa</taxon>
        <taxon>Nematoda</taxon>
        <taxon>Chromadorea</taxon>
        <taxon>Rhabditida</taxon>
        <taxon>Rhabditina</taxon>
        <taxon>Rhabditomorpha</taxon>
        <taxon>Strongyloidea</taxon>
        <taxon>Metastrongylidae</taxon>
        <taxon>Angiostrongylus</taxon>
    </lineage>
</organism>
<protein>
    <submittedName>
        <fullName evidence="2">THUMP domain-containing protein</fullName>
    </submittedName>
</protein>
<evidence type="ECO:0000313" key="1">
    <source>
        <dbReference type="Proteomes" id="UP000035642"/>
    </source>
</evidence>